<evidence type="ECO:0008006" key="5">
    <source>
        <dbReference type="Google" id="ProtNLM"/>
    </source>
</evidence>
<gene>
    <name evidence="3" type="ordered locus">BN6_11550</name>
</gene>
<reference evidence="3 4" key="1">
    <citation type="journal article" date="2012" name="BMC Genomics">
        <title>Complete genome sequence of Saccharothrix espanaensis DSM 44229T and comparison to the other completely sequenced Pseudonocardiaceae.</title>
        <authorList>
            <person name="Strobel T."/>
            <person name="Al-Dilaimi A."/>
            <person name="Blom J."/>
            <person name="Gessner A."/>
            <person name="Kalinowski J."/>
            <person name="Luzhetska M."/>
            <person name="Puhler A."/>
            <person name="Szczepanowski R."/>
            <person name="Bechthold A."/>
            <person name="Ruckert C."/>
        </authorList>
    </citation>
    <scope>NUCLEOTIDE SEQUENCE [LARGE SCALE GENOMIC DNA]</scope>
    <source>
        <strain evidence="4">ATCC 51144 / DSM 44229 / JCM 9112 / NBRC 15066 / NRRL 15764</strain>
    </source>
</reference>
<keyword evidence="4" id="KW-1185">Reference proteome</keyword>
<feature type="chain" id="PRO_5003835602" description="Secreted protein" evidence="2">
    <location>
        <begin position="27"/>
        <end position="254"/>
    </location>
</feature>
<dbReference type="KEGG" id="sesp:BN6_11550"/>
<name>K0JRR3_SACES</name>
<dbReference type="RefSeq" id="WP_015098594.1">
    <property type="nucleotide sequence ID" value="NC_019673.1"/>
</dbReference>
<keyword evidence="1" id="KW-0812">Transmembrane</keyword>
<accession>K0JRR3</accession>
<feature type="transmembrane region" description="Helical" evidence="1">
    <location>
        <begin position="224"/>
        <end position="245"/>
    </location>
</feature>
<dbReference type="HOGENOM" id="CLU_1076208_0_0_11"/>
<dbReference type="AlphaFoldDB" id="K0JRR3"/>
<dbReference type="eggNOG" id="ENOG5033PW5">
    <property type="taxonomic scope" value="Bacteria"/>
</dbReference>
<dbReference type="BioCyc" id="SESP1179773:BN6_RS05685-MONOMER"/>
<dbReference type="NCBIfam" id="NF040603">
    <property type="entry name" value="choice_anch_P"/>
    <property type="match status" value="1"/>
</dbReference>
<dbReference type="Proteomes" id="UP000006281">
    <property type="component" value="Chromosome"/>
</dbReference>
<keyword evidence="1" id="KW-1133">Transmembrane helix</keyword>
<keyword evidence="1" id="KW-0472">Membrane</keyword>
<proteinExistence type="predicted"/>
<dbReference type="EMBL" id="HE804045">
    <property type="protein sequence ID" value="CCH28481.1"/>
    <property type="molecule type" value="Genomic_DNA"/>
</dbReference>
<organism evidence="3 4">
    <name type="scientific">Saccharothrix espanaensis (strain ATCC 51144 / DSM 44229 / JCM 9112 / NBRC 15066 / NRRL 15764)</name>
    <dbReference type="NCBI Taxonomy" id="1179773"/>
    <lineage>
        <taxon>Bacteria</taxon>
        <taxon>Bacillati</taxon>
        <taxon>Actinomycetota</taxon>
        <taxon>Actinomycetes</taxon>
        <taxon>Pseudonocardiales</taxon>
        <taxon>Pseudonocardiaceae</taxon>
        <taxon>Saccharothrix</taxon>
    </lineage>
</organism>
<evidence type="ECO:0000313" key="4">
    <source>
        <dbReference type="Proteomes" id="UP000006281"/>
    </source>
</evidence>
<protein>
    <recommendedName>
        <fullName evidence="5">Secreted protein</fullName>
    </recommendedName>
</protein>
<dbReference type="STRING" id="1179773.BN6_11550"/>
<dbReference type="PATRIC" id="fig|1179773.3.peg.1160"/>
<evidence type="ECO:0000256" key="2">
    <source>
        <dbReference type="SAM" id="SignalP"/>
    </source>
</evidence>
<evidence type="ECO:0000313" key="3">
    <source>
        <dbReference type="EMBL" id="CCH28481.1"/>
    </source>
</evidence>
<dbReference type="OrthoDB" id="3686194at2"/>
<sequence length="254" mass="24172">MRVRMTGLAGLVALAALLAGVPPAAAAPGDASAAGVRAGLSLLGGEALAAGPFAAATADGPTTGTFAGVALPDLLATGVITTAASRDEGTGAVGSRASTADVRLDLLASVTGGISATAVEAGCSATQKGVAGTTELVGLDLGRLGEVDARPAPNTVVDVELLGVDIARIVLNEQTADPDGGLTVNAVHLSLLGGVLGSIGTGDVVLSSATCGPAGLPIPVASGAGLWIGLAGLAVAAVPVTVVALRRGRENPAV</sequence>
<evidence type="ECO:0000256" key="1">
    <source>
        <dbReference type="SAM" id="Phobius"/>
    </source>
</evidence>
<feature type="signal peptide" evidence="2">
    <location>
        <begin position="1"/>
        <end position="26"/>
    </location>
</feature>
<keyword evidence="2" id="KW-0732">Signal</keyword>